<keyword evidence="1" id="KW-0456">Lyase</keyword>
<dbReference type="Gene3D" id="3.20.20.140">
    <property type="entry name" value="Metal-dependent hydrolases"/>
    <property type="match status" value="1"/>
</dbReference>
<dbReference type="GO" id="GO:0016787">
    <property type="term" value="F:hydrolase activity"/>
    <property type="evidence" value="ECO:0007669"/>
    <property type="project" value="UniProtKB-KW"/>
</dbReference>
<evidence type="ECO:0000313" key="4">
    <source>
        <dbReference type="Proteomes" id="UP000199215"/>
    </source>
</evidence>
<keyword evidence="4" id="KW-1185">Reference proteome</keyword>
<dbReference type="PANTHER" id="PTHR21240">
    <property type="entry name" value="2-AMINO-3-CARBOXYLMUCONATE-6-SEMIALDEHYDE DECARBOXYLASE"/>
    <property type="match status" value="1"/>
</dbReference>
<protein>
    <submittedName>
        <fullName evidence="3">Amidohydrolase</fullName>
    </submittedName>
</protein>
<evidence type="ECO:0000313" key="3">
    <source>
        <dbReference type="EMBL" id="SEH65621.1"/>
    </source>
</evidence>
<name>A0A1H6JSS3_9EURY</name>
<evidence type="ECO:0000256" key="1">
    <source>
        <dbReference type="ARBA" id="ARBA00023239"/>
    </source>
</evidence>
<accession>A0A1H6JSS3</accession>
<dbReference type="InterPro" id="IPR032466">
    <property type="entry name" value="Metal_Hydrolase"/>
</dbReference>
<sequence>MTSSVRRLDTDVEVPPEAYDDRIVDLDFHVNPMEDELMSYVEDDRARDKLTTEFGSTPVMGKWDAAYAIKEGNEGLYTQGRAEHAEDVHEACEMLAVDEPIVNPGINNLNLQHHPVLKNAVCQAANDYMLDNFVDEGIYTSMMLPKWDPEYAVEELDRVGEEDGVVAAYSWFDPKVPWGNEQFDPVFEKLVELDFPLMLHGSLSYWPQHSYIGDDMLTWTEILGFDWPIHGMVNVINMIMRGVFDRFPDLNVVIQEAGHWWVPFLRYRMDEFYEMHPDDIQITPRKMESGEKYLNQAPSEYLKDNFYLCTQPFALPRNSGEASKMLDLSFAEEMFVYSSDWPHQTLDPPTWFYTSRAFSDDEDLRNAVLHGNADEILNI</sequence>
<dbReference type="GO" id="GO:0005737">
    <property type="term" value="C:cytoplasm"/>
    <property type="evidence" value="ECO:0007669"/>
    <property type="project" value="TreeGrafter"/>
</dbReference>
<dbReference type="RefSeq" id="WP_092817911.1">
    <property type="nucleotide sequence ID" value="NZ_FNWU01000022.1"/>
</dbReference>
<dbReference type="PANTHER" id="PTHR21240:SF28">
    <property type="entry name" value="ISO-OROTATE DECARBOXYLASE (EUROFUNG)"/>
    <property type="match status" value="1"/>
</dbReference>
<proteinExistence type="predicted"/>
<feature type="domain" description="Amidohydrolase-related" evidence="2">
    <location>
        <begin position="114"/>
        <end position="378"/>
    </location>
</feature>
<reference evidence="3 4" key="1">
    <citation type="submission" date="2016-10" db="EMBL/GenBank/DDBJ databases">
        <authorList>
            <person name="de Groot N.N."/>
        </authorList>
    </citation>
    <scope>NUCLEOTIDE SEQUENCE [LARGE SCALE GENOMIC DNA]</scope>
    <source>
        <strain evidence="3 4">IBRC-M10418</strain>
    </source>
</reference>
<dbReference type="GO" id="GO:0019748">
    <property type="term" value="P:secondary metabolic process"/>
    <property type="evidence" value="ECO:0007669"/>
    <property type="project" value="TreeGrafter"/>
</dbReference>
<dbReference type="InterPro" id="IPR032465">
    <property type="entry name" value="ACMSD"/>
</dbReference>
<evidence type="ECO:0000259" key="2">
    <source>
        <dbReference type="Pfam" id="PF04909"/>
    </source>
</evidence>
<dbReference type="AlphaFoldDB" id="A0A1H6JSS3"/>
<dbReference type="EMBL" id="FNWU01000022">
    <property type="protein sequence ID" value="SEH65621.1"/>
    <property type="molecule type" value="Genomic_DNA"/>
</dbReference>
<dbReference type="STRING" id="1267564.SAMN05192561_12217"/>
<keyword evidence="3" id="KW-0378">Hydrolase</keyword>
<dbReference type="InterPro" id="IPR006680">
    <property type="entry name" value="Amidohydro-rel"/>
</dbReference>
<dbReference type="SUPFAM" id="SSF51556">
    <property type="entry name" value="Metallo-dependent hydrolases"/>
    <property type="match status" value="1"/>
</dbReference>
<gene>
    <name evidence="3" type="ORF">SAMN05192561_12217</name>
</gene>
<dbReference type="Proteomes" id="UP000199215">
    <property type="component" value="Unassembled WGS sequence"/>
</dbReference>
<dbReference type="Pfam" id="PF04909">
    <property type="entry name" value="Amidohydro_2"/>
    <property type="match status" value="1"/>
</dbReference>
<dbReference type="GO" id="GO:0016831">
    <property type="term" value="F:carboxy-lyase activity"/>
    <property type="evidence" value="ECO:0007669"/>
    <property type="project" value="InterPro"/>
</dbReference>
<dbReference type="OrthoDB" id="189863at2157"/>
<organism evidence="3 4">
    <name type="scientific">Halopenitus malekzadehii</name>
    <dbReference type="NCBI Taxonomy" id="1267564"/>
    <lineage>
        <taxon>Archaea</taxon>
        <taxon>Methanobacteriati</taxon>
        <taxon>Methanobacteriota</taxon>
        <taxon>Stenosarchaea group</taxon>
        <taxon>Halobacteria</taxon>
        <taxon>Halobacteriales</taxon>
        <taxon>Haloferacaceae</taxon>
        <taxon>Halopenitus</taxon>
    </lineage>
</organism>